<dbReference type="Pfam" id="PF00107">
    <property type="entry name" value="ADH_zinc_N"/>
    <property type="match status" value="1"/>
</dbReference>
<dbReference type="SMART" id="SM00829">
    <property type="entry name" value="PKS_ER"/>
    <property type="match status" value="1"/>
</dbReference>
<dbReference type="InterPro" id="IPR011032">
    <property type="entry name" value="GroES-like_sf"/>
</dbReference>
<dbReference type="Gene3D" id="3.40.50.720">
    <property type="entry name" value="NAD(P)-binding Rossmann-like Domain"/>
    <property type="match status" value="1"/>
</dbReference>
<gene>
    <name evidence="2" type="ORF">CTAYLR_000450</name>
</gene>
<proteinExistence type="predicted"/>
<dbReference type="SUPFAM" id="SSF51735">
    <property type="entry name" value="NAD(P)-binding Rossmann-fold domains"/>
    <property type="match status" value="1"/>
</dbReference>
<accession>A0AAD7UIC9</accession>
<evidence type="ECO:0000313" key="2">
    <source>
        <dbReference type="EMBL" id="KAJ8605213.1"/>
    </source>
</evidence>
<reference evidence="2" key="1">
    <citation type="submission" date="2023-01" db="EMBL/GenBank/DDBJ databases">
        <title>Metagenome sequencing of chrysophaentin producing Chrysophaeum taylorii.</title>
        <authorList>
            <person name="Davison J."/>
            <person name="Bewley C."/>
        </authorList>
    </citation>
    <scope>NUCLEOTIDE SEQUENCE</scope>
    <source>
        <strain evidence="2">NIES-1699</strain>
    </source>
</reference>
<dbReference type="SUPFAM" id="SSF50129">
    <property type="entry name" value="GroES-like"/>
    <property type="match status" value="1"/>
</dbReference>
<dbReference type="InterPro" id="IPR020843">
    <property type="entry name" value="ER"/>
</dbReference>
<dbReference type="InterPro" id="IPR050700">
    <property type="entry name" value="YIM1/Zinc_Alcohol_DH_Fams"/>
</dbReference>
<comment type="caution">
    <text evidence="2">The sequence shown here is derived from an EMBL/GenBank/DDBJ whole genome shotgun (WGS) entry which is preliminary data.</text>
</comment>
<dbReference type="CDD" id="cd05289">
    <property type="entry name" value="MDR_like_2"/>
    <property type="match status" value="1"/>
</dbReference>
<keyword evidence="3" id="KW-1185">Reference proteome</keyword>
<dbReference type="GO" id="GO:0016491">
    <property type="term" value="F:oxidoreductase activity"/>
    <property type="evidence" value="ECO:0007669"/>
    <property type="project" value="InterPro"/>
</dbReference>
<dbReference type="EMBL" id="JAQMWT010000317">
    <property type="protein sequence ID" value="KAJ8605213.1"/>
    <property type="molecule type" value="Genomic_DNA"/>
</dbReference>
<dbReference type="AlphaFoldDB" id="A0AAD7UIC9"/>
<feature type="domain" description="Enoyl reductase (ER)" evidence="1">
    <location>
        <begin position="10"/>
        <end position="295"/>
    </location>
</feature>
<name>A0AAD7UIC9_9STRA</name>
<dbReference type="InterPro" id="IPR013149">
    <property type="entry name" value="ADH-like_C"/>
</dbReference>
<sequence>MTRMRAAVVSAWSPLHVNDAEIPAINEDEVLIAVCTSSVGAVDRELCAGASSASLPIVPGMDVAGVVAGVGSRVTRFRVGDEVWCVAGDLRHRTMGAWSEFVSAAECRVGFRPTNLTFDEAGALPLVGLTALQAVRRGMLMPGNVALVLGGSGGVGVCAVQIARAFGASKVYATCSSKNIDLLRSLGAVPINYQTHDCWDDLDLDLDFVLDTVGEPGTLDKASKCLRPDGHFVSIVTSSDLGDDHRPPFNTHFICATCDDSNDLDELKALCEANELSVPIQAIFDLDDLPKALTLSPPLPR</sequence>
<evidence type="ECO:0000313" key="3">
    <source>
        <dbReference type="Proteomes" id="UP001230188"/>
    </source>
</evidence>
<dbReference type="Proteomes" id="UP001230188">
    <property type="component" value="Unassembled WGS sequence"/>
</dbReference>
<dbReference type="Gene3D" id="3.90.180.10">
    <property type="entry name" value="Medium-chain alcohol dehydrogenases, catalytic domain"/>
    <property type="match status" value="1"/>
</dbReference>
<dbReference type="Pfam" id="PF08240">
    <property type="entry name" value="ADH_N"/>
    <property type="match status" value="1"/>
</dbReference>
<protein>
    <recommendedName>
        <fullName evidence="1">Enoyl reductase (ER) domain-containing protein</fullName>
    </recommendedName>
</protein>
<organism evidence="2 3">
    <name type="scientific">Chrysophaeum taylorii</name>
    <dbReference type="NCBI Taxonomy" id="2483200"/>
    <lineage>
        <taxon>Eukaryota</taxon>
        <taxon>Sar</taxon>
        <taxon>Stramenopiles</taxon>
        <taxon>Ochrophyta</taxon>
        <taxon>Pelagophyceae</taxon>
        <taxon>Pelagomonadales</taxon>
        <taxon>Pelagomonadaceae</taxon>
        <taxon>Chrysophaeum</taxon>
    </lineage>
</organism>
<dbReference type="InterPro" id="IPR013154">
    <property type="entry name" value="ADH-like_N"/>
</dbReference>
<dbReference type="PANTHER" id="PTHR11695">
    <property type="entry name" value="ALCOHOL DEHYDROGENASE RELATED"/>
    <property type="match status" value="1"/>
</dbReference>
<dbReference type="InterPro" id="IPR036291">
    <property type="entry name" value="NAD(P)-bd_dom_sf"/>
</dbReference>
<evidence type="ECO:0000259" key="1">
    <source>
        <dbReference type="SMART" id="SM00829"/>
    </source>
</evidence>
<dbReference type="PANTHER" id="PTHR11695:SF648">
    <property type="entry name" value="ZINC-BINDING OXIDOREDUCTASE"/>
    <property type="match status" value="1"/>
</dbReference>